<dbReference type="PROSITE" id="PS50082">
    <property type="entry name" value="WD_REPEATS_2"/>
    <property type="match status" value="1"/>
</dbReference>
<dbReference type="PROSITE" id="PS00018">
    <property type="entry name" value="EF_HAND_1"/>
    <property type="match status" value="1"/>
</dbReference>
<dbReference type="SMART" id="SM00320">
    <property type="entry name" value="WD40"/>
    <property type="match status" value="7"/>
</dbReference>
<dbReference type="PROSITE" id="PS00678">
    <property type="entry name" value="WD_REPEATS_1"/>
    <property type="match status" value="1"/>
</dbReference>
<keyword evidence="2" id="KW-0677">Repeat</keyword>
<dbReference type="Proteomes" id="UP001363151">
    <property type="component" value="Unassembled WGS sequence"/>
</dbReference>
<gene>
    <name evidence="7" type="ORF">SO694_00153051</name>
</gene>
<dbReference type="SUPFAM" id="SSF50978">
    <property type="entry name" value="WD40 repeat-like"/>
    <property type="match status" value="2"/>
</dbReference>
<dbReference type="Gene3D" id="1.10.238.10">
    <property type="entry name" value="EF-hand"/>
    <property type="match status" value="1"/>
</dbReference>
<dbReference type="InterPro" id="IPR018247">
    <property type="entry name" value="EF_Hand_1_Ca_BS"/>
</dbReference>
<dbReference type="InterPro" id="IPR051242">
    <property type="entry name" value="WD-EF-hand_domain"/>
</dbReference>
<evidence type="ECO:0000256" key="1">
    <source>
        <dbReference type="ARBA" id="ARBA00022574"/>
    </source>
</evidence>
<dbReference type="Gene3D" id="2.60.60.30">
    <property type="entry name" value="sav2460 like domains"/>
    <property type="match status" value="1"/>
</dbReference>
<evidence type="ECO:0000256" key="4">
    <source>
        <dbReference type="PROSITE-ProRule" id="PRU00221"/>
    </source>
</evidence>
<dbReference type="InterPro" id="IPR011992">
    <property type="entry name" value="EF-hand-dom_pair"/>
</dbReference>
<feature type="region of interest" description="Disordered" evidence="5">
    <location>
        <begin position="415"/>
        <end position="436"/>
    </location>
</feature>
<dbReference type="EMBL" id="JBBJCI010000153">
    <property type="protein sequence ID" value="KAK7241757.1"/>
    <property type="molecule type" value="Genomic_DNA"/>
</dbReference>
<dbReference type="InterPro" id="IPR036322">
    <property type="entry name" value="WD40_repeat_dom_sf"/>
</dbReference>
<dbReference type="PROSITE" id="PS50222">
    <property type="entry name" value="EF_HAND_2"/>
    <property type="match status" value="2"/>
</dbReference>
<feature type="domain" description="EF-hand" evidence="6">
    <location>
        <begin position="1448"/>
        <end position="1483"/>
    </location>
</feature>
<reference evidence="7 8" key="1">
    <citation type="submission" date="2024-03" db="EMBL/GenBank/DDBJ databases">
        <title>Aureococcus anophagefferens CCMP1851 and Kratosvirus quantuckense: Draft genome of a second virus-susceptible host strain in the model system.</title>
        <authorList>
            <person name="Chase E."/>
            <person name="Truchon A.R."/>
            <person name="Schepens W."/>
            <person name="Wilhelm S.W."/>
        </authorList>
    </citation>
    <scope>NUCLEOTIDE SEQUENCE [LARGE SCALE GENOMIC DNA]</scope>
    <source>
        <strain evidence="7 8">CCMP1851</strain>
    </source>
</reference>
<dbReference type="InterPro" id="IPR015943">
    <property type="entry name" value="WD40/YVTN_repeat-like_dom_sf"/>
</dbReference>
<organism evidence="7 8">
    <name type="scientific">Aureococcus anophagefferens</name>
    <name type="common">Harmful bloom alga</name>
    <dbReference type="NCBI Taxonomy" id="44056"/>
    <lineage>
        <taxon>Eukaryota</taxon>
        <taxon>Sar</taxon>
        <taxon>Stramenopiles</taxon>
        <taxon>Ochrophyta</taxon>
        <taxon>Pelagophyceae</taxon>
        <taxon>Pelagomonadales</taxon>
        <taxon>Pelagomonadaceae</taxon>
        <taxon>Aureococcus</taxon>
    </lineage>
</organism>
<dbReference type="CDD" id="cd00051">
    <property type="entry name" value="EFh"/>
    <property type="match status" value="1"/>
</dbReference>
<evidence type="ECO:0000256" key="3">
    <source>
        <dbReference type="ARBA" id="ARBA00022837"/>
    </source>
</evidence>
<dbReference type="InterPro" id="IPR001680">
    <property type="entry name" value="WD40_rpt"/>
</dbReference>
<dbReference type="Pfam" id="PF00400">
    <property type="entry name" value="WD40"/>
    <property type="match status" value="1"/>
</dbReference>
<name>A0ABR1FZS8_AURAN</name>
<dbReference type="PROSITE" id="PS50294">
    <property type="entry name" value="WD_REPEATS_REGION"/>
    <property type="match status" value="1"/>
</dbReference>
<feature type="repeat" description="WD" evidence="4">
    <location>
        <begin position="573"/>
        <end position="612"/>
    </location>
</feature>
<dbReference type="SUPFAM" id="SSF47473">
    <property type="entry name" value="EF-hand"/>
    <property type="match status" value="1"/>
</dbReference>
<evidence type="ECO:0000256" key="5">
    <source>
        <dbReference type="SAM" id="MobiDB-lite"/>
    </source>
</evidence>
<feature type="region of interest" description="Disordered" evidence="5">
    <location>
        <begin position="1196"/>
        <end position="1219"/>
    </location>
</feature>
<comment type="caution">
    <text evidence="7">The sequence shown here is derived from an EMBL/GenBank/DDBJ whole genome shotgun (WGS) entry which is preliminary data.</text>
</comment>
<sequence length="1591" mass="175577">MAKDMRGLEVGQRERLTTTQTDILTGRILETVDFNNPVSNDRAVSHGGDAVSSDDSAKSEKIFIDTRRFANRVQAVALTASQFTGTFGDVKLETLDVTIKHLVFVESSQPADSVKIPWNERTLISVNPLFNNGLKRELPKPRTPALDEPTALKDAEKETPTVLIDKGSNFVVLFKLSRASFEASATGAAPKKGKAADEGEGGLLPIWNIEGVLGQSLSRTRDEVAHAVQQSMSDLFPWLRVGDVRLFGSVPMICAALSSTALPLLKPQFMKARDGLAVRAFVDILFKQLLGVEPRLRDALCDAREASSVVSLLHELFRQIDINGDQLVDWEEFTNHTISSGMMAGLYGADEFTVSYELDLGYSPTSSGGPSAHGSVQLMRYVPELGRILVVSKDSPKFKAYDALGGFQHEYSFDAGGENGGPASPTARGGGADAEAPSEGVIHDLIYISERQTLVAALSDHAIHLLTEQLSSAGKHRTYKSAGVIVTHSLHRMLVWSPTADRLFSVDTYSKLYNWSLDSAVRSQKFASPPFAPHGDILMDAIFIKEKGLLATCGLDKKIKLWGIENLRPRGTLLGHKLGVRAISYAQSVLISGGFDNEAIVWDITSHEILCTMSGHQHAIGTVEIIAPSAESVCVVTLDDSGECRYWRLTNHGSRVECIDCFKLPFTDPSGPTRSVVMPWNRKHVVDDFPDLFFGGSRVYHMVPVKTMREFAPPSSSIYNSTSYQFVSAVGNTVHVWDSRTGRYLERFRVDKREISSMCFDMPRMRRVFLGTESGAIATLNYVTGEVLAVCAAHDREVSGLVFCELTKCVISYGADRRLHVLKDVKSSLSVLRTAENARKGATLTCLAYSAPLSLIATGDSEGGLVLWDFQTLQQHALIRLEGPAAACAVLDPYPLLATGDTDGVVRLWQLGLDAGYVTVDPLCVMGPPEDGTIGNPAAADRRPGSPARESNSTPSITGLAFLHKHRLHDGAAIEGSFKGDRARRATLRHLSADAAKSASTCASTRELDKYDGEVLVASTDAGTLACWHFDFVHAECPPFASNFKPYRKVLRDMQRCDEASQVLTARPGDCPAFAADARSGDGFQRLWDPRTLRALGEFELPNRLEDDAKRTIPEKKDWDYFLKEAPAVTADDERVARELLRATAPKKVSLRTRFQRAVKRVMTLGAFGGVVEIEDGHEKTEEEILEEWERLREPEGARERTKLRQGKRDDLQAKKDDDAKRRLKAGVIRRNALTQIGKRHRPTRDAKSVPLQRVEKFAASAEKHGTNAFSDKSINGGLKAGLFDVEGYQQLKGIARFPERRTAYARRVDGGPSEDLPVADDEPHLKRSQSLITLKKTSKLNARRELAEDVVPLVDASALPRRRDDDGSASSDDESRSSAAHLSRSTSRHMERMAAAMQTADGPEGRRPSRAPRRSSSIYRGGGRGSVAGAPAKVDIEQVVKPHYTMADVESFRDSFNFVDVDLSGMINMEEWFLFLGRMNQKLSPIESQLLFLHIDKDRDGEIQGSKRERNSQLQRLRSRPCEITMRELLAIVFQKATAKQLNTMHRHLWDLHLRDATERKQRDIEKLVKKKQKEMFTDVPGHDAADAGA</sequence>
<feature type="domain" description="EF-hand" evidence="6">
    <location>
        <begin position="308"/>
        <end position="343"/>
    </location>
</feature>
<evidence type="ECO:0000259" key="6">
    <source>
        <dbReference type="PROSITE" id="PS50222"/>
    </source>
</evidence>
<evidence type="ECO:0000313" key="7">
    <source>
        <dbReference type="EMBL" id="KAK7241757.1"/>
    </source>
</evidence>
<keyword evidence="3" id="KW-0106">Calcium</keyword>
<feature type="region of interest" description="Disordered" evidence="5">
    <location>
        <begin position="1359"/>
        <end position="1431"/>
    </location>
</feature>
<feature type="region of interest" description="Disordered" evidence="5">
    <location>
        <begin position="929"/>
        <end position="954"/>
    </location>
</feature>
<evidence type="ECO:0000256" key="2">
    <source>
        <dbReference type="ARBA" id="ARBA00022737"/>
    </source>
</evidence>
<dbReference type="Gene3D" id="2.130.10.10">
    <property type="entry name" value="YVTN repeat-like/Quinoprotein amine dehydrogenase"/>
    <property type="match status" value="2"/>
</dbReference>
<proteinExistence type="predicted"/>
<accession>A0ABR1FZS8</accession>
<keyword evidence="1 4" id="KW-0853">WD repeat</keyword>
<keyword evidence="8" id="KW-1185">Reference proteome</keyword>
<dbReference type="InterPro" id="IPR002048">
    <property type="entry name" value="EF_hand_dom"/>
</dbReference>
<dbReference type="InterPro" id="IPR019775">
    <property type="entry name" value="WD40_repeat_CS"/>
</dbReference>
<dbReference type="PANTHER" id="PTHR44324:SF4">
    <property type="entry name" value="WD40 REPEAT DOMAIN 95"/>
    <property type="match status" value="1"/>
</dbReference>
<dbReference type="PANTHER" id="PTHR44324">
    <property type="entry name" value="WD40 REPEAT DOMAIN 95"/>
    <property type="match status" value="1"/>
</dbReference>
<evidence type="ECO:0000313" key="8">
    <source>
        <dbReference type="Proteomes" id="UP001363151"/>
    </source>
</evidence>
<protein>
    <recommendedName>
        <fullName evidence="6">EF-hand domain-containing protein</fullName>
    </recommendedName>
</protein>